<dbReference type="InterPro" id="IPR032675">
    <property type="entry name" value="LRR_dom_sf"/>
</dbReference>
<dbReference type="InterPro" id="IPR001810">
    <property type="entry name" value="F-box_dom"/>
</dbReference>
<evidence type="ECO:0000313" key="2">
    <source>
        <dbReference type="EMBL" id="PIA88674.1"/>
    </source>
</evidence>
<dbReference type="EMBL" id="CP134188">
    <property type="protein sequence ID" value="WPB02828.1"/>
    <property type="molecule type" value="Genomic_DNA"/>
</dbReference>
<protein>
    <recommendedName>
        <fullName evidence="1">F-box domain-containing protein</fullName>
    </recommendedName>
</protein>
<gene>
    <name evidence="2" type="ORF">CB0940_06910</name>
    <name evidence="3" type="ORF">RHO25_007464</name>
</gene>
<dbReference type="Proteomes" id="UP001302367">
    <property type="component" value="Chromosome 5"/>
</dbReference>
<evidence type="ECO:0000259" key="1">
    <source>
        <dbReference type="Pfam" id="PF12937"/>
    </source>
</evidence>
<dbReference type="Pfam" id="PF12937">
    <property type="entry name" value="F-box-like"/>
    <property type="match status" value="1"/>
</dbReference>
<dbReference type="AlphaFoldDB" id="A0A2G5H815"/>
<reference evidence="2 4" key="1">
    <citation type="submission" date="2015-10" db="EMBL/GenBank/DDBJ databases">
        <title>The cercosporin biosynthetic gene cluster was horizontally transferred to several fungal lineages and shown to be expanded in Cercospora beticola based on microsynteny with recipient genomes.</title>
        <authorList>
            <person name="De Jonge R."/>
            <person name="Ebert M.K."/>
            <person name="Suttle J.C."/>
            <person name="Jurick Ii W.M."/>
            <person name="Secor G.A."/>
            <person name="Thomma B.P."/>
            <person name="Van De Peer Y."/>
            <person name="Bolton M.D."/>
        </authorList>
    </citation>
    <scope>NUCLEOTIDE SEQUENCE [LARGE SCALE GENOMIC DNA]</scope>
    <source>
        <strain evidence="2 4">09-40</strain>
    </source>
</reference>
<evidence type="ECO:0000313" key="5">
    <source>
        <dbReference type="Proteomes" id="UP001302367"/>
    </source>
</evidence>
<dbReference type="OrthoDB" id="3633851at2759"/>
<dbReference type="SUPFAM" id="SSF52047">
    <property type="entry name" value="RNI-like"/>
    <property type="match status" value="1"/>
</dbReference>
<keyword evidence="5" id="KW-1185">Reference proteome</keyword>
<dbReference type="Gene3D" id="3.80.10.10">
    <property type="entry name" value="Ribonuclease Inhibitor"/>
    <property type="match status" value="1"/>
</dbReference>
<evidence type="ECO:0000313" key="3">
    <source>
        <dbReference type="EMBL" id="WPB02828.1"/>
    </source>
</evidence>
<name>A0A2G5H815_CERBT</name>
<proteinExistence type="predicted"/>
<accession>A0A2G5H815</accession>
<dbReference type="Proteomes" id="UP000230605">
    <property type="component" value="Chromosome 5"/>
</dbReference>
<organism evidence="2 4">
    <name type="scientific">Cercospora beticola</name>
    <name type="common">Sugarbeet leaf spot fungus</name>
    <dbReference type="NCBI Taxonomy" id="122368"/>
    <lineage>
        <taxon>Eukaryota</taxon>
        <taxon>Fungi</taxon>
        <taxon>Dikarya</taxon>
        <taxon>Ascomycota</taxon>
        <taxon>Pezizomycotina</taxon>
        <taxon>Dothideomycetes</taxon>
        <taxon>Dothideomycetidae</taxon>
        <taxon>Mycosphaerellales</taxon>
        <taxon>Mycosphaerellaceae</taxon>
        <taxon>Cercospora</taxon>
    </lineage>
</organism>
<evidence type="ECO:0000313" key="4">
    <source>
        <dbReference type="Proteomes" id="UP000230605"/>
    </source>
</evidence>
<dbReference type="EMBL" id="LKMD01000108">
    <property type="protein sequence ID" value="PIA88674.1"/>
    <property type="molecule type" value="Genomic_DNA"/>
</dbReference>
<reference evidence="3 5" key="2">
    <citation type="submission" date="2023-09" db="EMBL/GenBank/DDBJ databases">
        <title>Complete-Gapless Cercospora beticola genome.</title>
        <authorList>
            <person name="Wyatt N.A."/>
            <person name="Spanner R.E."/>
            <person name="Bolton M.D."/>
        </authorList>
    </citation>
    <scope>NUCLEOTIDE SEQUENCE [LARGE SCALE GENOMIC DNA]</scope>
    <source>
        <strain evidence="3">Cb09-40</strain>
    </source>
</reference>
<feature type="domain" description="F-box" evidence="1">
    <location>
        <begin position="35"/>
        <end position="79"/>
    </location>
</feature>
<sequence length="555" mass="62166">MFSSIRPRLAQIGDSCEPTLPNPTAQARVLPSATIHDLPIELLVEIVGYTPDIKDLRSLCLASKSLSNAATPSLYHNIYVGKDAGRMHNLVRTLSQSPPLAMHIKSMQLHLWTDGDTVIPTPSELISFLEAILPIASYDSWFHRKLANALRHGYYDGNAILLLLLAVQVDKLDLLEDCGRVALLQSHGNFNFQHFPDFVKALIKWAASSGSIKPACSSDLFPPKSALNNVRTLRFYPDKTVRLAGDVESDDPFDKYFPAVYPFQYMLLPRLEEFSTRASESCNSFPPMYGQANSYITRLHITWTAMDSKDVGLAIRTCQKLVELSVQWNPDTLEFDYSTATIDLHEIRSALGQHADSLKILDLSFTAREVCPALVRGNLGTLSQFSALQTLHLDETSMFRSEVSELIQDWEPLRSFQRVSSFLPSNLQEFHLDTRKPMSPITVYEVLSTIGVMLPARLTELSMVFEYGCWIDLARKHTDCCQVLSFHPLITGLVCGSSPTRLDMKRVLQLTVKHQDGVLVGLREAMATDLKKALREGLKADHEDANDEEPEEATE</sequence>